<dbReference type="NCBIfam" id="TIGR01417">
    <property type="entry name" value="PTS_I_fam"/>
    <property type="match status" value="1"/>
</dbReference>
<dbReference type="InterPro" id="IPR006318">
    <property type="entry name" value="PTS_EI-like"/>
</dbReference>
<comment type="function">
    <text evidence="1">General (non sugar-specific) component of the phosphoenolpyruvate-dependent sugar phosphotransferase system (sugar PTS). This major carbohydrate active-transport system catalyzes the phosphorylation of incoming sugar substrates concomitantly with their translocation across the cell membrane. Enzyme I transfers the phosphoryl group from phosphoenolpyruvate (PEP) to the phosphoryl carrier protein (HPr).</text>
</comment>
<dbReference type="InterPro" id="IPR050499">
    <property type="entry name" value="PEP-utilizing_PTS_enzyme"/>
</dbReference>
<dbReference type="PRINTS" id="PR01736">
    <property type="entry name" value="PHPHTRNFRASE"/>
</dbReference>
<sequence>MKTPSILKGLGVGEGVVVGKAYIFQKSEFKVTKESSSLVDEEVYFFKSVEEKAIKQIDELIVLASKNISEEKADIFRAHREILKDEVIREEIVKVIKEEKCCLAQVKEFGGEGVGLFRTEFLYMKSSQWPSEESQYESYVEALRELGDRGKLTIRTLDIGGDKSLDYYSFPDEMNPFLGYRAIRMSLRETEAFTTQIRAILRASKEGEINVMFPMITTYEEFMEAKRIFNETKSKLESEGHSFSKEVSVGLMIEVPGAALISDLLAESADFMSIGSNDLIQYTNAVDRMSENVNSLYQPNSPGVLRLISIVAQSGKKSKCEVSVCGEMASNPISAVLLLGLGISKLSMSASSIPVIKRVLSNIDYQEAQKISKKALVLKTEAEVKSLVIEFLEKYNVLI</sequence>
<dbReference type="Pfam" id="PF02896">
    <property type="entry name" value="PEP-utilizers_C"/>
    <property type="match status" value="1"/>
</dbReference>
<organism evidence="3 4">
    <name type="scientific">Plasmodium vivax North Korean</name>
    <dbReference type="NCBI Taxonomy" id="1035514"/>
    <lineage>
        <taxon>Eukaryota</taxon>
        <taxon>Sar</taxon>
        <taxon>Alveolata</taxon>
        <taxon>Apicomplexa</taxon>
        <taxon>Aconoidasida</taxon>
        <taxon>Haemosporida</taxon>
        <taxon>Plasmodiidae</taxon>
        <taxon>Plasmodium</taxon>
        <taxon>Plasmodium (Plasmodium)</taxon>
    </lineage>
</organism>
<gene>
    <name evidence="3" type="ORF">PVNG_02429</name>
</gene>
<feature type="domain" description="PEP-utilising enzyme C-terminal" evidence="2">
    <location>
        <begin position="87"/>
        <end position="364"/>
    </location>
</feature>
<dbReference type="SUPFAM" id="SSF51621">
    <property type="entry name" value="Phosphoenolpyruvate/pyruvate domain"/>
    <property type="match status" value="1"/>
</dbReference>
<evidence type="ECO:0000313" key="3">
    <source>
        <dbReference type="EMBL" id="KMZ96291.1"/>
    </source>
</evidence>
<dbReference type="Gene3D" id="3.20.20.60">
    <property type="entry name" value="Phosphoenolpyruvate-binding domains"/>
    <property type="match status" value="1"/>
</dbReference>
<dbReference type="PANTHER" id="PTHR46244:SF3">
    <property type="entry name" value="PHOSPHOENOLPYRUVATE-PROTEIN PHOSPHOTRANSFERASE"/>
    <property type="match status" value="1"/>
</dbReference>
<dbReference type="InterPro" id="IPR040442">
    <property type="entry name" value="Pyrv_kinase-like_dom_sf"/>
</dbReference>
<evidence type="ECO:0000256" key="1">
    <source>
        <dbReference type="ARBA" id="ARBA00002728"/>
    </source>
</evidence>
<protein>
    <submittedName>
        <fullName evidence="3">Phosphoenolpyruvate-protein phosphotransferase</fullName>
    </submittedName>
</protein>
<keyword evidence="3" id="KW-0808">Transferase</keyword>
<dbReference type="InterPro" id="IPR036618">
    <property type="entry name" value="PtsI_HPr-bd_sf"/>
</dbReference>
<evidence type="ECO:0000313" key="4">
    <source>
        <dbReference type="Proteomes" id="UP000053239"/>
    </source>
</evidence>
<dbReference type="GO" id="GO:0009401">
    <property type="term" value="P:phosphoenolpyruvate-dependent sugar phosphotransferase system"/>
    <property type="evidence" value="ECO:0007669"/>
    <property type="project" value="InterPro"/>
</dbReference>
<dbReference type="InterPro" id="IPR015813">
    <property type="entry name" value="Pyrv/PenolPyrv_kinase-like_dom"/>
</dbReference>
<proteinExistence type="predicted"/>
<dbReference type="SUPFAM" id="SSF47831">
    <property type="entry name" value="Enzyme I of the PEP:sugar phosphotransferase system HPr-binding (sub)domain"/>
    <property type="match status" value="1"/>
</dbReference>
<dbReference type="Proteomes" id="UP000053239">
    <property type="component" value="Unassembled WGS sequence"/>
</dbReference>
<dbReference type="PANTHER" id="PTHR46244">
    <property type="entry name" value="PHOSPHOENOLPYRUVATE-PROTEIN PHOSPHOTRANSFERASE"/>
    <property type="match status" value="1"/>
</dbReference>
<dbReference type="InterPro" id="IPR000121">
    <property type="entry name" value="PEP_util_C"/>
</dbReference>
<reference evidence="3 4" key="1">
    <citation type="submission" date="2011-09" db="EMBL/GenBank/DDBJ databases">
        <title>The Genome Sequence of Plasmodium vivax North Korean.</title>
        <authorList>
            <consortium name="The Broad Institute Genome Sequencing Platform"/>
            <consortium name="The Broad Institute Genome Sequencing Center for Infectious Disease"/>
            <person name="Neafsey D."/>
            <person name="Carlton J."/>
            <person name="Barnwell J."/>
            <person name="Collins W."/>
            <person name="Escalante A."/>
            <person name="Mullikin J."/>
            <person name="Saul A."/>
            <person name="Guigo R."/>
            <person name="Camara F."/>
            <person name="Young S.K."/>
            <person name="Zeng Q."/>
            <person name="Gargeya S."/>
            <person name="Fitzgerald M."/>
            <person name="Haas B."/>
            <person name="Abouelleil A."/>
            <person name="Alvarado L."/>
            <person name="Arachchi H.M."/>
            <person name="Berlin A."/>
            <person name="Brown A."/>
            <person name="Chapman S.B."/>
            <person name="Chen Z."/>
            <person name="Dunbar C."/>
            <person name="Freedman E."/>
            <person name="Gearin G."/>
            <person name="Gellesch M."/>
            <person name="Goldberg J."/>
            <person name="Griggs A."/>
            <person name="Gujja S."/>
            <person name="Heiman D."/>
            <person name="Howarth C."/>
            <person name="Larson L."/>
            <person name="Lui A."/>
            <person name="MacDonald P.J.P."/>
            <person name="Montmayeur A."/>
            <person name="Murphy C."/>
            <person name="Neiman D."/>
            <person name="Pearson M."/>
            <person name="Priest M."/>
            <person name="Roberts A."/>
            <person name="Saif S."/>
            <person name="Shea T."/>
            <person name="Shenoy N."/>
            <person name="Sisk P."/>
            <person name="Stolte C."/>
            <person name="Sykes S."/>
            <person name="Wortman J."/>
            <person name="Nusbaum C."/>
            <person name="Birren B."/>
        </authorList>
    </citation>
    <scope>NUCLEOTIDE SEQUENCE [LARGE SCALE GENOMIC DNA]</scope>
    <source>
        <strain evidence="3 4">North Korean</strain>
    </source>
</reference>
<dbReference type="GO" id="GO:0016772">
    <property type="term" value="F:transferase activity, transferring phosphorus-containing groups"/>
    <property type="evidence" value="ECO:0007669"/>
    <property type="project" value="InterPro"/>
</dbReference>
<accession>A0A0J9TMA1</accession>
<dbReference type="EMBL" id="KQ235637">
    <property type="protein sequence ID" value="KMZ96291.1"/>
    <property type="molecule type" value="Genomic_DNA"/>
</dbReference>
<name>A0A0J9TMA1_PLAVI</name>
<dbReference type="AlphaFoldDB" id="A0A0J9TMA1"/>
<evidence type="ECO:0000259" key="2">
    <source>
        <dbReference type="Pfam" id="PF02896"/>
    </source>
</evidence>
<keyword evidence="3" id="KW-0670">Pyruvate</keyword>